<dbReference type="InterPro" id="IPR009875">
    <property type="entry name" value="PilZ_domain"/>
</dbReference>
<proteinExistence type="predicted"/>
<protein>
    <recommendedName>
        <fullName evidence="2">PilZ domain-containing protein</fullName>
    </recommendedName>
</protein>
<feature type="region of interest" description="Disordered" evidence="1">
    <location>
        <begin position="1"/>
        <end position="21"/>
    </location>
</feature>
<dbReference type="Pfam" id="PF07238">
    <property type="entry name" value="PilZ"/>
    <property type="match status" value="1"/>
</dbReference>
<dbReference type="GO" id="GO:0035438">
    <property type="term" value="F:cyclic-di-GMP binding"/>
    <property type="evidence" value="ECO:0007669"/>
    <property type="project" value="InterPro"/>
</dbReference>
<dbReference type="HOGENOM" id="CLU_2059133_0_0_7"/>
<dbReference type="Proteomes" id="UP000035036">
    <property type="component" value="Chromosome"/>
</dbReference>
<gene>
    <name evidence="3" type="ORF">GSUB_01920</name>
</gene>
<keyword evidence="4" id="KW-1185">Reference proteome</keyword>
<sequence length="128" mass="14641">MPRTAQQADTDNPTGDRRRDLRKPLLVQRVRLDDGRRVFFGYAKNISQNGMFISTVNPRRQGEQFDVEMTLPAPLEMPLSCRCEVAWTRDFRKSSDLEPGMGLRFLDLPDELAAKIGAWVEADEARSE</sequence>
<evidence type="ECO:0000259" key="2">
    <source>
        <dbReference type="Pfam" id="PF07238"/>
    </source>
</evidence>
<feature type="compositionally biased region" description="Polar residues" evidence="1">
    <location>
        <begin position="1"/>
        <end position="13"/>
    </location>
</feature>
<dbReference type="RefSeq" id="WP_040201933.1">
    <property type="nucleotide sequence ID" value="NZ_CP010311.1"/>
</dbReference>
<dbReference type="SUPFAM" id="SSF141371">
    <property type="entry name" value="PilZ domain-like"/>
    <property type="match status" value="1"/>
</dbReference>
<feature type="domain" description="PilZ" evidence="2">
    <location>
        <begin position="16"/>
        <end position="121"/>
    </location>
</feature>
<evidence type="ECO:0000313" key="4">
    <source>
        <dbReference type="Proteomes" id="UP000035036"/>
    </source>
</evidence>
<organism evidence="3 4">
    <name type="scientific">Geoalkalibacter subterraneus</name>
    <dbReference type="NCBI Taxonomy" id="483547"/>
    <lineage>
        <taxon>Bacteria</taxon>
        <taxon>Pseudomonadati</taxon>
        <taxon>Thermodesulfobacteriota</taxon>
        <taxon>Desulfuromonadia</taxon>
        <taxon>Desulfuromonadales</taxon>
        <taxon>Geoalkalibacteraceae</taxon>
        <taxon>Geoalkalibacter</taxon>
    </lineage>
</organism>
<evidence type="ECO:0000256" key="1">
    <source>
        <dbReference type="SAM" id="MobiDB-lite"/>
    </source>
</evidence>
<dbReference type="EMBL" id="CP010311">
    <property type="protein sequence ID" value="AJF07861.1"/>
    <property type="molecule type" value="Genomic_DNA"/>
</dbReference>
<accession>A0A0B5FW77</accession>
<dbReference type="AlphaFoldDB" id="A0A0B5FW77"/>
<name>A0A0B5FW77_9BACT</name>
<dbReference type="Gene3D" id="2.40.10.220">
    <property type="entry name" value="predicted glycosyltransferase like domains"/>
    <property type="match status" value="1"/>
</dbReference>
<dbReference type="KEGG" id="gsb:GSUB_01920"/>
<evidence type="ECO:0000313" key="3">
    <source>
        <dbReference type="EMBL" id="AJF07861.1"/>
    </source>
</evidence>
<reference evidence="3 4" key="1">
    <citation type="journal article" date="2015" name="Genome Announc.">
        <title>Genomes of Geoalkalibacter ferrihydriticus Z-0531T and Geoalkalibacter subterraneus Red1T, Two Haloalkaliphilic Metal-Reducing Deltaproteobacteria.</title>
        <authorList>
            <person name="Badalamenti J.P."/>
            <person name="Krajmalnik-Brown R."/>
            <person name="Torres C.I."/>
            <person name="Bond D.R."/>
        </authorList>
    </citation>
    <scope>NUCLEOTIDE SEQUENCE [LARGE SCALE GENOMIC DNA]</scope>
    <source>
        <strain evidence="3 4">Red1</strain>
    </source>
</reference>
<dbReference type="OrthoDB" id="5516249at2"/>